<dbReference type="PANTHER" id="PTHR30146">
    <property type="entry name" value="LACI-RELATED TRANSCRIPTIONAL REPRESSOR"/>
    <property type="match status" value="1"/>
</dbReference>
<keyword evidence="1" id="KW-0678">Repressor</keyword>
<evidence type="ECO:0000256" key="1">
    <source>
        <dbReference type="ARBA" id="ARBA00022491"/>
    </source>
</evidence>
<keyword evidence="4" id="KW-0804">Transcription</keyword>
<dbReference type="EMBL" id="SDKC01000001">
    <property type="protein sequence ID" value="RXS74636.1"/>
    <property type="molecule type" value="Genomic_DNA"/>
</dbReference>
<evidence type="ECO:0000256" key="2">
    <source>
        <dbReference type="ARBA" id="ARBA00023015"/>
    </source>
</evidence>
<dbReference type="InterPro" id="IPR046335">
    <property type="entry name" value="LacI/GalR-like_sensor"/>
</dbReference>
<dbReference type="InterPro" id="IPR001387">
    <property type="entry name" value="Cro/C1-type_HTH"/>
</dbReference>
<evidence type="ECO:0000313" key="7">
    <source>
        <dbReference type="EMBL" id="RXS74636.1"/>
    </source>
</evidence>
<dbReference type="SUPFAM" id="SSF53822">
    <property type="entry name" value="Periplasmic binding protein-like I"/>
    <property type="match status" value="1"/>
</dbReference>
<dbReference type="InterPro" id="IPR010982">
    <property type="entry name" value="Lambda_DNA-bd_dom_sf"/>
</dbReference>
<proteinExistence type="predicted"/>
<reference evidence="7 8" key="1">
    <citation type="submission" date="2019-01" db="EMBL/GenBank/DDBJ databases">
        <title>Blautia sp. nov. KGMB01111 isolated human feces.</title>
        <authorList>
            <person name="Park J.-E."/>
            <person name="Kim J.-S."/>
            <person name="Park S.-H."/>
        </authorList>
    </citation>
    <scope>NUCLEOTIDE SEQUENCE [LARGE SCALE GENOMIC DNA]</scope>
    <source>
        <strain evidence="7 8">KGMB01111</strain>
    </source>
</reference>
<dbReference type="SMART" id="SM00354">
    <property type="entry name" value="HTH_LACI"/>
    <property type="match status" value="1"/>
</dbReference>
<dbReference type="Proteomes" id="UP000290106">
    <property type="component" value="Unassembled WGS sequence"/>
</dbReference>
<dbReference type="PROSITE" id="PS50943">
    <property type="entry name" value="HTH_CROC1"/>
    <property type="match status" value="1"/>
</dbReference>
<evidence type="ECO:0000256" key="3">
    <source>
        <dbReference type="ARBA" id="ARBA00023125"/>
    </source>
</evidence>
<dbReference type="Gene3D" id="1.10.260.40">
    <property type="entry name" value="lambda repressor-like DNA-binding domains"/>
    <property type="match status" value="1"/>
</dbReference>
<comment type="caution">
    <text evidence="7">The sequence shown here is derived from an EMBL/GenBank/DDBJ whole genome shotgun (WGS) entry which is preliminary data.</text>
</comment>
<evidence type="ECO:0000259" key="6">
    <source>
        <dbReference type="PROSITE" id="PS50943"/>
    </source>
</evidence>
<dbReference type="PROSITE" id="PS50932">
    <property type="entry name" value="HTH_LACI_2"/>
    <property type="match status" value="1"/>
</dbReference>
<keyword evidence="3" id="KW-0238">DNA-binding</keyword>
<dbReference type="OrthoDB" id="9770625at2"/>
<name>A0A4Q1RG84_9FIRM</name>
<organism evidence="7 8">
    <name type="scientific">Blautia faecicola</name>
    <dbReference type="NCBI Taxonomy" id="2509240"/>
    <lineage>
        <taxon>Bacteria</taxon>
        <taxon>Bacillati</taxon>
        <taxon>Bacillota</taxon>
        <taxon>Clostridia</taxon>
        <taxon>Lachnospirales</taxon>
        <taxon>Lachnospiraceae</taxon>
        <taxon>Blautia</taxon>
    </lineage>
</organism>
<dbReference type="GO" id="GO:0000976">
    <property type="term" value="F:transcription cis-regulatory region binding"/>
    <property type="evidence" value="ECO:0007669"/>
    <property type="project" value="TreeGrafter"/>
</dbReference>
<dbReference type="PANTHER" id="PTHR30146:SF95">
    <property type="entry name" value="RIBOSE OPERON REPRESSOR"/>
    <property type="match status" value="1"/>
</dbReference>
<protein>
    <submittedName>
        <fullName evidence="7">LacI family transcriptional regulator</fullName>
    </submittedName>
</protein>
<evidence type="ECO:0000313" key="8">
    <source>
        <dbReference type="Proteomes" id="UP000290106"/>
    </source>
</evidence>
<dbReference type="Gene3D" id="3.40.50.2300">
    <property type="match status" value="2"/>
</dbReference>
<feature type="domain" description="HTH lacI-type" evidence="5">
    <location>
        <begin position="7"/>
        <end position="61"/>
    </location>
</feature>
<dbReference type="CDD" id="cd01392">
    <property type="entry name" value="HTH_LacI"/>
    <property type="match status" value="1"/>
</dbReference>
<accession>A0A4Q1RG84</accession>
<dbReference type="Pfam" id="PF00356">
    <property type="entry name" value="LacI"/>
    <property type="match status" value="1"/>
</dbReference>
<dbReference type="GO" id="GO:0003700">
    <property type="term" value="F:DNA-binding transcription factor activity"/>
    <property type="evidence" value="ECO:0007669"/>
    <property type="project" value="TreeGrafter"/>
</dbReference>
<feature type="domain" description="HTH cro/C1-type" evidence="6">
    <location>
        <begin position="4"/>
        <end position="51"/>
    </location>
</feature>
<dbReference type="RefSeq" id="WP_129257247.1">
    <property type="nucleotide sequence ID" value="NZ_SDKC01000001.1"/>
</dbReference>
<dbReference type="Pfam" id="PF13377">
    <property type="entry name" value="Peripla_BP_3"/>
    <property type="match status" value="1"/>
</dbReference>
<dbReference type="InterPro" id="IPR000843">
    <property type="entry name" value="HTH_LacI"/>
</dbReference>
<gene>
    <name evidence="7" type="ORF">ETP43_05050</name>
</gene>
<sequence>MARKQNVTFADIAKYTNFSKTTISRYFNNPDSLTEKNQKIIADALEKLNYQENKVARILASGQTEFVGVIIPNLFLHYYSEMLDRILSTYETFGYKFLVFLSNGDADTERQYIQELLAYKIEGLIILSHAIPSMELANLHIPIVAIEREDAHISSINTDNYMGAIQATSLLYRHNCEVLFHINNPTAKSIPAYGRIEGFEDFCREQQIPHRIFLHEMKDQTASQEHLKEILSEIEADSPGRKKGIFVSNDTHASILVNLLVRKYGKLPEDYLIVGFDDSPASRNAIFPISTVAQQIDVLATEAVKLLVEQIEEHKNSKHTPVSEPVHKMITPVLIRRETTERDPLAEND</sequence>
<keyword evidence="8" id="KW-1185">Reference proteome</keyword>
<evidence type="ECO:0000256" key="4">
    <source>
        <dbReference type="ARBA" id="ARBA00023163"/>
    </source>
</evidence>
<keyword evidence="2" id="KW-0805">Transcription regulation</keyword>
<dbReference type="SUPFAM" id="SSF47413">
    <property type="entry name" value="lambda repressor-like DNA-binding domains"/>
    <property type="match status" value="1"/>
</dbReference>
<dbReference type="InterPro" id="IPR028082">
    <property type="entry name" value="Peripla_BP_I"/>
</dbReference>
<evidence type="ECO:0000259" key="5">
    <source>
        <dbReference type="PROSITE" id="PS50932"/>
    </source>
</evidence>
<dbReference type="AlphaFoldDB" id="A0A4Q1RG84"/>